<dbReference type="Pfam" id="PF04774">
    <property type="entry name" value="HABP4_PAI-RBP1"/>
    <property type="match status" value="1"/>
</dbReference>
<evidence type="ECO:0000256" key="5">
    <source>
        <dbReference type="ARBA" id="ARBA00022490"/>
    </source>
</evidence>
<sequence>MKGVIEDPTDTESAGFGCAVTNRFGQLLDDEADPFDIIRQTQVEKQKKKKKDEPKKTDSSVKPVKKESQKDRRTPVTAGEGLNVQQPKSSQGQKYPRSAPGQVEEKGERRVAFRDRKQTDEAPLGYSIERPVDQGERAGRGRGGGRGRGMRGGVGGIFRSTDGFDQRGKREFERHSGSDRTGVRPEEKRGGSGPRNWGSMRDHMSAVADGAPNEDAVEGEEAPDTAETGADRAPEAEGEEAVVEIAVEMSLDEWKALQEQNRPKKEFNLRKAETIVPSDSVVIHKSKKHVEQDQAEEVEEDDVASLRRPANDITAKLKIDFGSLGRPSRGARGGGRGRGRGGPATRPETISPQKPPEKSRIHQGQAPNPDDPEDFPALA</sequence>
<comment type="similarity">
    <text evidence="8">Belongs to the SERBP1-HABP4 family.</text>
</comment>
<feature type="region of interest" description="Disordered" evidence="9">
    <location>
        <begin position="29"/>
        <end position="239"/>
    </location>
</feature>
<feature type="compositionally biased region" description="Acidic residues" evidence="9">
    <location>
        <begin position="370"/>
        <end position="379"/>
    </location>
</feature>
<evidence type="ECO:0000313" key="11">
    <source>
        <dbReference type="EMBL" id="KAL0965435.1"/>
    </source>
</evidence>
<comment type="subcellular location">
    <subcellularLocation>
        <location evidence="1">Cytoplasm</location>
        <location evidence="1">Stress granule</location>
    </subcellularLocation>
    <subcellularLocation>
        <location evidence="2">Nucleus speckle</location>
    </subcellularLocation>
    <subcellularLocation>
        <location evidence="3">Nucleus</location>
        <location evidence="3">Cajal body</location>
    </subcellularLocation>
    <subcellularLocation>
        <location evidence="4">Nucleus</location>
        <location evidence="4">Nucleolus</location>
    </subcellularLocation>
</comment>
<evidence type="ECO:0000256" key="1">
    <source>
        <dbReference type="ARBA" id="ARBA00004210"/>
    </source>
</evidence>
<evidence type="ECO:0000259" key="10">
    <source>
        <dbReference type="SMART" id="SM01233"/>
    </source>
</evidence>
<evidence type="ECO:0000313" key="12">
    <source>
        <dbReference type="Proteomes" id="UP001557470"/>
    </source>
</evidence>
<feature type="domain" description="Hyaluronan/mRNA-binding protein" evidence="10">
    <location>
        <begin position="168"/>
        <end position="275"/>
    </location>
</feature>
<evidence type="ECO:0000256" key="4">
    <source>
        <dbReference type="ARBA" id="ARBA00004604"/>
    </source>
</evidence>
<dbReference type="GO" id="GO:0010494">
    <property type="term" value="C:cytoplasmic stress granule"/>
    <property type="evidence" value="ECO:0007669"/>
    <property type="project" value="UniProtKB-SubCell"/>
</dbReference>
<evidence type="ECO:0000256" key="3">
    <source>
        <dbReference type="ARBA" id="ARBA00004408"/>
    </source>
</evidence>
<dbReference type="AlphaFoldDB" id="A0ABD0W7T3"/>
<evidence type="ECO:0000256" key="8">
    <source>
        <dbReference type="ARBA" id="ARBA00035118"/>
    </source>
</evidence>
<evidence type="ECO:0000256" key="9">
    <source>
        <dbReference type="SAM" id="MobiDB-lite"/>
    </source>
</evidence>
<keyword evidence="6" id="KW-0810">Translation regulation</keyword>
<name>A0ABD0W7T3_UMBPY</name>
<dbReference type="PANTHER" id="PTHR12299">
    <property type="entry name" value="HYALURONIC ACID-BINDING PROTEIN 4"/>
    <property type="match status" value="1"/>
</dbReference>
<dbReference type="GO" id="GO:0006417">
    <property type="term" value="P:regulation of translation"/>
    <property type="evidence" value="ECO:0007669"/>
    <property type="project" value="UniProtKB-KW"/>
</dbReference>
<feature type="compositionally biased region" description="Basic and acidic residues" evidence="9">
    <location>
        <begin position="103"/>
        <end position="120"/>
    </location>
</feature>
<evidence type="ECO:0000256" key="2">
    <source>
        <dbReference type="ARBA" id="ARBA00004324"/>
    </source>
</evidence>
<dbReference type="InterPro" id="IPR039764">
    <property type="entry name" value="HABP4/SERBP1-like"/>
</dbReference>
<proteinExistence type="inferred from homology"/>
<organism evidence="11 12">
    <name type="scientific">Umbra pygmaea</name>
    <name type="common">Eastern mudminnow</name>
    <dbReference type="NCBI Taxonomy" id="75934"/>
    <lineage>
        <taxon>Eukaryota</taxon>
        <taxon>Metazoa</taxon>
        <taxon>Chordata</taxon>
        <taxon>Craniata</taxon>
        <taxon>Vertebrata</taxon>
        <taxon>Euteleostomi</taxon>
        <taxon>Actinopterygii</taxon>
        <taxon>Neopterygii</taxon>
        <taxon>Teleostei</taxon>
        <taxon>Protacanthopterygii</taxon>
        <taxon>Esociformes</taxon>
        <taxon>Umbridae</taxon>
        <taxon>Umbra</taxon>
    </lineage>
</organism>
<feature type="compositionally biased region" description="Acidic residues" evidence="9">
    <location>
        <begin position="215"/>
        <end position="224"/>
    </location>
</feature>
<dbReference type="SMART" id="SM01233">
    <property type="entry name" value="HABP4_PAI-RBP1"/>
    <property type="match status" value="1"/>
</dbReference>
<feature type="region of interest" description="Disordered" evidence="9">
    <location>
        <begin position="279"/>
        <end position="379"/>
    </location>
</feature>
<keyword evidence="12" id="KW-1185">Reference proteome</keyword>
<dbReference type="Pfam" id="PF16174">
    <property type="entry name" value="IHABP4_N"/>
    <property type="match status" value="1"/>
</dbReference>
<dbReference type="PANTHER" id="PTHR12299:SF30">
    <property type="entry name" value="INTRACELLULAR HYALURONAN-BINDING PROTEIN 4"/>
    <property type="match status" value="1"/>
</dbReference>
<accession>A0ABD0W7T3</accession>
<evidence type="ECO:0000256" key="6">
    <source>
        <dbReference type="ARBA" id="ARBA00022845"/>
    </source>
</evidence>
<dbReference type="GO" id="GO:0015030">
    <property type="term" value="C:Cajal body"/>
    <property type="evidence" value="ECO:0007669"/>
    <property type="project" value="UniProtKB-SubCell"/>
</dbReference>
<keyword evidence="7" id="KW-0539">Nucleus</keyword>
<feature type="compositionally biased region" description="Gly residues" evidence="9">
    <location>
        <begin position="331"/>
        <end position="342"/>
    </location>
</feature>
<feature type="compositionally biased region" description="Polar residues" evidence="9">
    <location>
        <begin position="83"/>
        <end position="93"/>
    </location>
</feature>
<comment type="caution">
    <text evidence="11">The sequence shown here is derived from an EMBL/GenBank/DDBJ whole genome shotgun (WGS) entry which is preliminary data.</text>
</comment>
<evidence type="ECO:0000256" key="7">
    <source>
        <dbReference type="ARBA" id="ARBA00023242"/>
    </source>
</evidence>
<feature type="compositionally biased region" description="Acidic residues" evidence="9">
    <location>
        <begin position="293"/>
        <end position="303"/>
    </location>
</feature>
<feature type="compositionally biased region" description="Basic and acidic residues" evidence="9">
    <location>
        <begin position="162"/>
        <end position="190"/>
    </location>
</feature>
<feature type="compositionally biased region" description="Basic and acidic residues" evidence="9">
    <location>
        <begin position="51"/>
        <end position="74"/>
    </location>
</feature>
<dbReference type="GO" id="GO:0016607">
    <property type="term" value="C:nuclear speck"/>
    <property type="evidence" value="ECO:0007669"/>
    <property type="project" value="UniProtKB-SubCell"/>
</dbReference>
<feature type="compositionally biased region" description="Basic and acidic residues" evidence="9">
    <location>
        <begin position="130"/>
        <end position="139"/>
    </location>
</feature>
<keyword evidence="5" id="KW-0963">Cytoplasm</keyword>
<dbReference type="Gene3D" id="6.10.140.1040">
    <property type="match status" value="1"/>
</dbReference>
<dbReference type="EMBL" id="JAGEUA010000009">
    <property type="protein sequence ID" value="KAL0965435.1"/>
    <property type="molecule type" value="Genomic_DNA"/>
</dbReference>
<protein>
    <recommendedName>
        <fullName evidence="10">Hyaluronan/mRNA-binding protein domain-containing protein</fullName>
    </recommendedName>
</protein>
<gene>
    <name evidence="11" type="ORF">UPYG_G00281250</name>
</gene>
<dbReference type="InterPro" id="IPR032381">
    <property type="entry name" value="IHABP4_N"/>
</dbReference>
<reference evidence="11 12" key="1">
    <citation type="submission" date="2024-06" db="EMBL/GenBank/DDBJ databases">
        <authorList>
            <person name="Pan Q."/>
            <person name="Wen M."/>
            <person name="Jouanno E."/>
            <person name="Zahm M."/>
            <person name="Klopp C."/>
            <person name="Cabau C."/>
            <person name="Louis A."/>
            <person name="Berthelot C."/>
            <person name="Parey E."/>
            <person name="Roest Crollius H."/>
            <person name="Montfort J."/>
            <person name="Robinson-Rechavi M."/>
            <person name="Bouchez O."/>
            <person name="Lampietro C."/>
            <person name="Lopez Roques C."/>
            <person name="Donnadieu C."/>
            <person name="Postlethwait J."/>
            <person name="Bobe J."/>
            <person name="Verreycken H."/>
            <person name="Guiguen Y."/>
        </authorList>
    </citation>
    <scope>NUCLEOTIDE SEQUENCE [LARGE SCALE GENOMIC DNA]</scope>
    <source>
        <strain evidence="11">Up_M1</strain>
        <tissue evidence="11">Testis</tissue>
    </source>
</reference>
<dbReference type="GO" id="GO:0005730">
    <property type="term" value="C:nucleolus"/>
    <property type="evidence" value="ECO:0007669"/>
    <property type="project" value="UniProtKB-SubCell"/>
</dbReference>
<dbReference type="InterPro" id="IPR006861">
    <property type="entry name" value="HABP4_PAIRBP1-bd"/>
</dbReference>
<dbReference type="Proteomes" id="UP001557470">
    <property type="component" value="Unassembled WGS sequence"/>
</dbReference>